<accession>A0ABN2WR80</accession>
<dbReference type="EMBL" id="BAAANS010000015">
    <property type="protein sequence ID" value="GAA2097485.1"/>
    <property type="molecule type" value="Genomic_DNA"/>
</dbReference>
<name>A0ABN2WR80_9ACTN</name>
<dbReference type="RefSeq" id="WP_344552317.1">
    <property type="nucleotide sequence ID" value="NZ_BAAANS010000015.1"/>
</dbReference>
<protein>
    <submittedName>
        <fullName evidence="1">Uncharacterized protein</fullName>
    </submittedName>
</protein>
<keyword evidence="2" id="KW-1185">Reference proteome</keyword>
<organism evidence="1 2">
    <name type="scientific">Kitasatospora saccharophila</name>
    <dbReference type="NCBI Taxonomy" id="407973"/>
    <lineage>
        <taxon>Bacteria</taxon>
        <taxon>Bacillati</taxon>
        <taxon>Actinomycetota</taxon>
        <taxon>Actinomycetes</taxon>
        <taxon>Kitasatosporales</taxon>
        <taxon>Streptomycetaceae</taxon>
        <taxon>Kitasatospora</taxon>
    </lineage>
</organism>
<proteinExistence type="predicted"/>
<sequence length="165" mass="17207">MTDERAFAWWEALPAELRERVDDLVRGGGSGALSLRAVEGGRAGASLPQAAAIVGARAAVVRPPAGLGVDRWAMVRRAVLLRQPVLAVEARPGGYGAGGRLFRAVAVGETADAEPAAVDADTADRCLRDDPRAAHRRPVEAAAELLGRQAAAALGVPFRCGREQP</sequence>
<dbReference type="Proteomes" id="UP001500897">
    <property type="component" value="Unassembled WGS sequence"/>
</dbReference>
<reference evidence="1 2" key="1">
    <citation type="journal article" date="2019" name="Int. J. Syst. Evol. Microbiol.">
        <title>The Global Catalogue of Microorganisms (GCM) 10K type strain sequencing project: providing services to taxonomists for standard genome sequencing and annotation.</title>
        <authorList>
            <consortium name="The Broad Institute Genomics Platform"/>
            <consortium name="The Broad Institute Genome Sequencing Center for Infectious Disease"/>
            <person name="Wu L."/>
            <person name="Ma J."/>
        </authorList>
    </citation>
    <scope>NUCLEOTIDE SEQUENCE [LARGE SCALE GENOMIC DNA]</scope>
    <source>
        <strain evidence="1 2">JCM 14559</strain>
    </source>
</reference>
<gene>
    <name evidence="1" type="ORF">GCM10009759_27700</name>
</gene>
<comment type="caution">
    <text evidence="1">The sequence shown here is derived from an EMBL/GenBank/DDBJ whole genome shotgun (WGS) entry which is preliminary data.</text>
</comment>
<evidence type="ECO:0000313" key="1">
    <source>
        <dbReference type="EMBL" id="GAA2097485.1"/>
    </source>
</evidence>
<evidence type="ECO:0000313" key="2">
    <source>
        <dbReference type="Proteomes" id="UP001500897"/>
    </source>
</evidence>